<dbReference type="AlphaFoldDB" id="A0A6P5S4P2"/>
<name>A0A6P5S4P2_PRUAV</name>
<feature type="compositionally biased region" description="Basic and acidic residues" evidence="9">
    <location>
        <begin position="204"/>
        <end position="229"/>
    </location>
</feature>
<reference evidence="12" key="1">
    <citation type="submission" date="2025-08" db="UniProtKB">
        <authorList>
            <consortium name="RefSeq"/>
        </authorList>
    </citation>
    <scope>IDENTIFICATION</scope>
</reference>
<keyword evidence="4" id="KW-0540">Nuclease</keyword>
<dbReference type="InterPro" id="IPR012337">
    <property type="entry name" value="RNaseH-like_sf"/>
</dbReference>
<dbReference type="Pfam" id="PF00078">
    <property type="entry name" value="RVT_1"/>
    <property type="match status" value="1"/>
</dbReference>
<dbReference type="PANTHER" id="PTHR48475:SF2">
    <property type="entry name" value="RIBONUCLEASE H"/>
    <property type="match status" value="1"/>
</dbReference>
<evidence type="ECO:0000256" key="6">
    <source>
        <dbReference type="ARBA" id="ARBA00022801"/>
    </source>
</evidence>
<evidence type="ECO:0000259" key="10">
    <source>
        <dbReference type="PROSITE" id="PS50879"/>
    </source>
</evidence>
<dbReference type="Gene3D" id="2.40.70.10">
    <property type="entry name" value="Acid Proteases"/>
    <property type="match status" value="1"/>
</dbReference>
<proteinExistence type="predicted"/>
<dbReference type="InterPro" id="IPR002156">
    <property type="entry name" value="RNaseH_domain"/>
</dbReference>
<dbReference type="Pfam" id="PF17917">
    <property type="entry name" value="RT_RNaseH"/>
    <property type="match status" value="1"/>
</dbReference>
<feature type="region of interest" description="Disordered" evidence="9">
    <location>
        <begin position="674"/>
        <end position="694"/>
    </location>
</feature>
<evidence type="ECO:0000256" key="3">
    <source>
        <dbReference type="ARBA" id="ARBA00022695"/>
    </source>
</evidence>
<dbReference type="GO" id="GO:0004523">
    <property type="term" value="F:RNA-DNA hybrid ribonuclease activity"/>
    <property type="evidence" value="ECO:0007669"/>
    <property type="project" value="InterPro"/>
</dbReference>
<feature type="region of interest" description="Disordered" evidence="9">
    <location>
        <begin position="191"/>
        <end position="251"/>
    </location>
</feature>
<gene>
    <name evidence="12" type="primary">LOC110752181</name>
</gene>
<evidence type="ECO:0000256" key="4">
    <source>
        <dbReference type="ARBA" id="ARBA00022722"/>
    </source>
</evidence>
<sequence length="934" mass="105125">MGVSVIADTPIIGFQKKDLIGLDLPYNDALVICIQIEQAMIERVHVDEGSAANIPQLSVIQQMGLEPKISKLAKSLTSFNGATSITIGTIDLDVHSPPVVYSQTFMVIDEVSPYNGILGRPWISNIEAITSALHQKIRYPIPGGGIRQINSDRAMARRCIAQGLKKCKRLQFTPRSKPEREGSCYLTIVIKEPGSRRGNPPEDSPEKDWKSEDDVELVHPDPRLLDKEAQIGSRQNPDDKESDEGIRPEGSLEEAEIDKLLAAGFIEEVSYSEWLSNIVLVAKQEKGKWRVCVDYTDLNKACPKDNFPLSRIDQLVDSTSCNQLLSFMDAYLGYNQILMHEDDKAKTSFIIERGTYCYKVMPFGLKNAGATYQRLVNKIFKEQISKTMEVYVNDMLVKAPKRADHIKNLTEAFSLLRQYRMKLNPSKCTFGVSSGRFLGYLVTQRGIEAHPRQIKAILDMKSPSTVKEIQSLTGRAAALNRFLSRSTDKCRPFFKALKKGQKEKWDEECEEAFQNLKTYLTCAKKLSRSTDKCRPLLSKPVPGEDLFVYLAVSNSAINSALIREELGAQHPVFYTSKALLDAETRYPKLEKLILSLVVSTRKMQPYYQAHRVIVMADFPLRSILHSPDASQRLMKWAIELSQYDLLYRPKTAIKAQALEDFVAEFTSSAEEEKLVSKKKESSRADKTSAEPDQPKDMWQFRVDGASNQKGVGAGVVIITPDGTLLEQAITLGFPASNNEAKYEALLAGLRLAKELSIKKLAIYSDSQLITNQASGEYMVKHPRIIMYLDKVQELLKAFPTFTIQQVPRAENAHADALVNLGSVLDTQFRHSIPVEHLDQPSIEEAEQPNLMQIDEDPSWQDSIIDYLVNENLPKDKSEARKIKQKVARYYMKGDMLVCRSYSGPHLTCIKYPQTLEVLCKITLGADRLPRRLSA</sequence>
<evidence type="ECO:0000313" key="12">
    <source>
        <dbReference type="RefSeq" id="XP_021808476.1"/>
    </source>
</evidence>
<dbReference type="Gene3D" id="3.10.10.10">
    <property type="entry name" value="HIV Type 1 Reverse Transcriptase, subunit A, domain 1"/>
    <property type="match status" value="1"/>
</dbReference>
<organism evidence="11 12">
    <name type="scientific">Prunus avium</name>
    <name type="common">Cherry</name>
    <name type="synonym">Cerasus avium</name>
    <dbReference type="NCBI Taxonomy" id="42229"/>
    <lineage>
        <taxon>Eukaryota</taxon>
        <taxon>Viridiplantae</taxon>
        <taxon>Streptophyta</taxon>
        <taxon>Embryophyta</taxon>
        <taxon>Tracheophyta</taxon>
        <taxon>Spermatophyta</taxon>
        <taxon>Magnoliopsida</taxon>
        <taxon>eudicotyledons</taxon>
        <taxon>Gunneridae</taxon>
        <taxon>Pentapetalae</taxon>
        <taxon>rosids</taxon>
        <taxon>fabids</taxon>
        <taxon>Rosales</taxon>
        <taxon>Rosaceae</taxon>
        <taxon>Amygdaloideae</taxon>
        <taxon>Amygdaleae</taxon>
        <taxon>Prunus</taxon>
    </lineage>
</organism>
<evidence type="ECO:0000313" key="11">
    <source>
        <dbReference type="Proteomes" id="UP000515124"/>
    </source>
</evidence>
<accession>A0A6P5S4P2</accession>
<dbReference type="PROSITE" id="PS50879">
    <property type="entry name" value="RNASE_H_1"/>
    <property type="match status" value="1"/>
</dbReference>
<feature type="domain" description="RNase H type-1" evidence="10">
    <location>
        <begin position="694"/>
        <end position="823"/>
    </location>
</feature>
<dbReference type="GO" id="GO:0003676">
    <property type="term" value="F:nucleic acid binding"/>
    <property type="evidence" value="ECO:0007669"/>
    <property type="project" value="InterPro"/>
</dbReference>
<dbReference type="KEGG" id="pavi:110752181"/>
<evidence type="ECO:0000256" key="8">
    <source>
        <dbReference type="ARBA" id="ARBA00023172"/>
    </source>
</evidence>
<keyword evidence="8" id="KW-0233">DNA recombination</keyword>
<dbReference type="SUPFAM" id="SSF53098">
    <property type="entry name" value="Ribonuclease H-like"/>
    <property type="match status" value="1"/>
</dbReference>
<dbReference type="CDD" id="cd01647">
    <property type="entry name" value="RT_LTR"/>
    <property type="match status" value="1"/>
</dbReference>
<keyword evidence="6" id="KW-0378">Hydrolase</keyword>
<dbReference type="GO" id="GO:0003964">
    <property type="term" value="F:RNA-directed DNA polymerase activity"/>
    <property type="evidence" value="ECO:0007669"/>
    <property type="project" value="UniProtKB-KW"/>
</dbReference>
<keyword evidence="3" id="KW-0548">Nucleotidyltransferase</keyword>
<evidence type="ECO:0000256" key="1">
    <source>
        <dbReference type="ARBA" id="ARBA00012493"/>
    </source>
</evidence>
<dbReference type="CDD" id="cd00303">
    <property type="entry name" value="retropepsin_like"/>
    <property type="match status" value="1"/>
</dbReference>
<evidence type="ECO:0000256" key="5">
    <source>
        <dbReference type="ARBA" id="ARBA00022759"/>
    </source>
</evidence>
<keyword evidence="2" id="KW-0808">Transferase</keyword>
<dbReference type="InterPro" id="IPR041373">
    <property type="entry name" value="RT_RNaseH"/>
</dbReference>
<dbReference type="Pfam" id="PF13456">
    <property type="entry name" value="RVT_3"/>
    <property type="match status" value="1"/>
</dbReference>
<dbReference type="CDD" id="cd09279">
    <property type="entry name" value="RNase_HI_like"/>
    <property type="match status" value="1"/>
</dbReference>
<dbReference type="InterPro" id="IPR000477">
    <property type="entry name" value="RT_dom"/>
</dbReference>
<keyword evidence="7" id="KW-0695">RNA-directed DNA polymerase</keyword>
<keyword evidence="11" id="KW-1185">Reference proteome</keyword>
<dbReference type="InterPro" id="IPR021109">
    <property type="entry name" value="Peptidase_aspartic_dom_sf"/>
</dbReference>
<dbReference type="Gene3D" id="3.30.420.10">
    <property type="entry name" value="Ribonuclease H-like superfamily/Ribonuclease H"/>
    <property type="match status" value="1"/>
</dbReference>
<dbReference type="SUPFAM" id="SSF56672">
    <property type="entry name" value="DNA/RNA polymerases"/>
    <property type="match status" value="1"/>
</dbReference>
<protein>
    <recommendedName>
        <fullName evidence="1">RNA-directed DNA polymerase</fullName>
        <ecNumber evidence="1">2.7.7.49</ecNumber>
    </recommendedName>
</protein>
<evidence type="ECO:0000256" key="2">
    <source>
        <dbReference type="ARBA" id="ARBA00022679"/>
    </source>
</evidence>
<feature type="compositionally biased region" description="Basic and acidic residues" evidence="9">
    <location>
        <begin position="236"/>
        <end position="247"/>
    </location>
</feature>
<dbReference type="GO" id="GO:0006310">
    <property type="term" value="P:DNA recombination"/>
    <property type="evidence" value="ECO:0007669"/>
    <property type="project" value="UniProtKB-KW"/>
</dbReference>
<dbReference type="GeneID" id="110752181"/>
<dbReference type="RefSeq" id="XP_021808476.1">
    <property type="nucleotide sequence ID" value="XM_021952784.1"/>
</dbReference>
<dbReference type="InterPro" id="IPR036397">
    <property type="entry name" value="RNaseH_sf"/>
</dbReference>
<dbReference type="Proteomes" id="UP000515124">
    <property type="component" value="Unplaced"/>
</dbReference>
<dbReference type="InterPro" id="IPR043502">
    <property type="entry name" value="DNA/RNA_pol_sf"/>
</dbReference>
<evidence type="ECO:0000256" key="7">
    <source>
        <dbReference type="ARBA" id="ARBA00022918"/>
    </source>
</evidence>
<dbReference type="EC" id="2.7.7.49" evidence="1"/>
<evidence type="ECO:0000256" key="9">
    <source>
        <dbReference type="SAM" id="MobiDB-lite"/>
    </source>
</evidence>
<keyword evidence="5" id="KW-0255">Endonuclease</keyword>
<dbReference type="PANTHER" id="PTHR48475">
    <property type="entry name" value="RIBONUCLEASE H"/>
    <property type="match status" value="1"/>
</dbReference>
<dbReference type="Gene3D" id="3.30.70.270">
    <property type="match status" value="2"/>
</dbReference>
<dbReference type="InterPro" id="IPR043128">
    <property type="entry name" value="Rev_trsase/Diguanyl_cyclase"/>
</dbReference>